<evidence type="ECO:0000259" key="2">
    <source>
        <dbReference type="Pfam" id="PF00534"/>
    </source>
</evidence>
<dbReference type="GO" id="GO:0009103">
    <property type="term" value="P:lipopolysaccharide biosynthetic process"/>
    <property type="evidence" value="ECO:0007669"/>
    <property type="project" value="TreeGrafter"/>
</dbReference>
<dbReference type="EMBL" id="CP001292">
    <property type="protein sequence ID" value="ACK73849.1"/>
    <property type="molecule type" value="Genomic_DNA"/>
</dbReference>
<dbReference type="InterPro" id="IPR001296">
    <property type="entry name" value="Glyco_trans_1"/>
</dbReference>
<dbReference type="CAZy" id="GT4">
    <property type="family name" value="Glycosyltransferase Family 4"/>
</dbReference>
<dbReference type="OrthoDB" id="9802525at2"/>
<dbReference type="HOGENOM" id="CLU_056525_0_0_3"/>
<keyword evidence="1 3" id="KW-0808">Transferase</keyword>
<dbReference type="CDD" id="cd03801">
    <property type="entry name" value="GT4_PimA-like"/>
    <property type="match status" value="1"/>
</dbReference>
<geneLocation type="plasmid" evidence="3 4">
    <name>pP742401</name>
</geneLocation>
<dbReference type="SUPFAM" id="SSF53756">
    <property type="entry name" value="UDP-Glycosyltransferase/glycogen phosphorylase"/>
    <property type="match status" value="1"/>
</dbReference>
<dbReference type="KEGG" id="cyc:PCC7424_5786"/>
<dbReference type="Proteomes" id="UP000002384">
    <property type="component" value="Plasmid pP742401"/>
</dbReference>
<dbReference type="GO" id="GO:0016757">
    <property type="term" value="F:glycosyltransferase activity"/>
    <property type="evidence" value="ECO:0007669"/>
    <property type="project" value="InterPro"/>
</dbReference>
<dbReference type="PANTHER" id="PTHR46401">
    <property type="entry name" value="GLYCOSYLTRANSFERASE WBBK-RELATED"/>
    <property type="match status" value="1"/>
</dbReference>
<sequence>MSSLIKVFLVCTGVGIINRGIETFARECFDGLKGSSGLQMKLFKGAGLQQPDEYRLWNIPRTSNIANILGKCVQRNGYVVEQWSSFFPLIPHLKKEKPDIIFYSDSNLGFQLYWWRKQIGVPYKLLFSNGGPCGPPFSRTDHVHQVAPFYREIALAAGEPASKHSLVPYGINVPDGLPLFDDQVRSHSKTKLGLPSDRPIVLSVGWISAQHKRMDYTINEIASLPEPRPYLVMLGYIDDNSQAIIDLARRQLGESGFTARCVPYEQVAQYYQVADVFALGSLQEGFGRVYLEALIQGLPCIVNDHPVMRYVLDTQGTFADLSKLGSMAQAITDILKQPRSPEVMIKRREYVWERFSWKNLAPYYLEMFGKCLQQKVNILRQP</sequence>
<dbReference type="eggNOG" id="COG0438">
    <property type="taxonomic scope" value="Bacteria"/>
</dbReference>
<protein>
    <submittedName>
        <fullName evidence="3">Glycosyl transferase group 1</fullName>
    </submittedName>
</protein>
<gene>
    <name evidence="3" type="ordered locus">PCC7424_5786</name>
</gene>
<evidence type="ECO:0000313" key="4">
    <source>
        <dbReference type="Proteomes" id="UP000002384"/>
    </source>
</evidence>
<dbReference type="Gene3D" id="3.40.50.2000">
    <property type="entry name" value="Glycogen Phosphorylase B"/>
    <property type="match status" value="2"/>
</dbReference>
<dbReference type="AlphaFoldDB" id="B7KM27"/>
<keyword evidence="3" id="KW-0614">Plasmid</keyword>
<feature type="domain" description="Glycosyl transferase family 1" evidence="2">
    <location>
        <begin position="188"/>
        <end position="347"/>
    </location>
</feature>
<evidence type="ECO:0000256" key="1">
    <source>
        <dbReference type="ARBA" id="ARBA00022679"/>
    </source>
</evidence>
<evidence type="ECO:0000313" key="3">
    <source>
        <dbReference type="EMBL" id="ACK73849.1"/>
    </source>
</evidence>
<keyword evidence="4" id="KW-1185">Reference proteome</keyword>
<reference evidence="4" key="1">
    <citation type="journal article" date="2011" name="MBio">
        <title>Novel metabolic attributes of the genus Cyanothece, comprising a group of unicellular nitrogen-fixing Cyanobacteria.</title>
        <authorList>
            <person name="Bandyopadhyay A."/>
            <person name="Elvitigala T."/>
            <person name="Welsh E."/>
            <person name="Stockel J."/>
            <person name="Liberton M."/>
            <person name="Min H."/>
            <person name="Sherman L.A."/>
            <person name="Pakrasi H.B."/>
        </authorList>
    </citation>
    <scope>NUCLEOTIDE SEQUENCE [LARGE SCALE GENOMIC DNA]</scope>
    <source>
        <strain evidence="4">PCC 7424</strain>
        <plasmid evidence="4">pP742401</plasmid>
    </source>
</reference>
<proteinExistence type="predicted"/>
<accession>B7KM27</accession>
<name>B7KM27_GLOC7</name>
<dbReference type="RefSeq" id="WP_012599750.1">
    <property type="nucleotide sequence ID" value="NC_011738.1"/>
</dbReference>
<dbReference type="Pfam" id="PF00534">
    <property type="entry name" value="Glycos_transf_1"/>
    <property type="match status" value="1"/>
</dbReference>
<dbReference type="PANTHER" id="PTHR46401:SF2">
    <property type="entry name" value="GLYCOSYLTRANSFERASE WBBK-RELATED"/>
    <property type="match status" value="1"/>
</dbReference>
<organism evidence="3 4">
    <name type="scientific">Gloeothece citriformis (strain PCC 7424)</name>
    <name type="common">Cyanothece sp. (strain PCC 7424)</name>
    <dbReference type="NCBI Taxonomy" id="65393"/>
    <lineage>
        <taxon>Bacteria</taxon>
        <taxon>Bacillati</taxon>
        <taxon>Cyanobacteriota</taxon>
        <taxon>Cyanophyceae</taxon>
        <taxon>Oscillatoriophycideae</taxon>
        <taxon>Chroococcales</taxon>
        <taxon>Aphanothecaceae</taxon>
        <taxon>Gloeothece</taxon>
        <taxon>Gloeothece citriformis</taxon>
    </lineage>
</organism>